<dbReference type="AlphaFoldDB" id="A0A3A9WFM5"/>
<name>A0A3A9WFM5_9ACTN</name>
<dbReference type="RefSeq" id="WP_120695276.1">
    <property type="nucleotide sequence ID" value="NZ_RBDX01000003.1"/>
</dbReference>
<dbReference type="Proteomes" id="UP000275024">
    <property type="component" value="Unassembled WGS sequence"/>
</dbReference>
<protein>
    <submittedName>
        <fullName evidence="2">Uncharacterized protein</fullName>
    </submittedName>
</protein>
<evidence type="ECO:0000313" key="4">
    <source>
        <dbReference type="Proteomes" id="UP000268652"/>
    </source>
</evidence>
<feature type="compositionally biased region" description="Low complexity" evidence="1">
    <location>
        <begin position="1"/>
        <end position="10"/>
    </location>
</feature>
<dbReference type="EMBL" id="RBDY01000002">
    <property type="protein sequence ID" value="RKN26391.1"/>
    <property type="molecule type" value="Genomic_DNA"/>
</dbReference>
<evidence type="ECO:0000313" key="3">
    <source>
        <dbReference type="EMBL" id="RKN26391.1"/>
    </source>
</evidence>
<keyword evidence="4" id="KW-1185">Reference proteome</keyword>
<proteinExistence type="predicted"/>
<dbReference type="EMBL" id="RBDX01000003">
    <property type="protein sequence ID" value="RKN11590.1"/>
    <property type="molecule type" value="Genomic_DNA"/>
</dbReference>
<feature type="region of interest" description="Disordered" evidence="1">
    <location>
        <begin position="1"/>
        <end position="23"/>
    </location>
</feature>
<gene>
    <name evidence="3" type="ORF">D7318_03020</name>
    <name evidence="2" type="ORF">D7319_06640</name>
</gene>
<accession>A0A3A9WFM5</accession>
<organism evidence="2 5">
    <name type="scientific">Streptomyces radicis</name>
    <dbReference type="NCBI Taxonomy" id="1750517"/>
    <lineage>
        <taxon>Bacteria</taxon>
        <taxon>Bacillati</taxon>
        <taxon>Actinomycetota</taxon>
        <taxon>Actinomycetes</taxon>
        <taxon>Kitasatosporales</taxon>
        <taxon>Streptomycetaceae</taxon>
        <taxon>Streptomyces</taxon>
    </lineage>
</organism>
<evidence type="ECO:0000313" key="5">
    <source>
        <dbReference type="Proteomes" id="UP000275024"/>
    </source>
</evidence>
<comment type="caution">
    <text evidence="2">The sequence shown here is derived from an EMBL/GenBank/DDBJ whole genome shotgun (WGS) entry which is preliminary data.</text>
</comment>
<sequence length="62" mass="6412">MTAVRSQAPGHLPPAPPPLSDDQPITVIVGRDCPPATPLDLCLGCRDRVADLASHVCAGDAR</sequence>
<dbReference type="Proteomes" id="UP000268652">
    <property type="component" value="Unassembled WGS sequence"/>
</dbReference>
<reference evidence="4 5" key="1">
    <citation type="submission" date="2018-09" db="EMBL/GenBank/DDBJ databases">
        <title>Streptomyces sp. nov. DS1-2, an endophytic actinomycete isolated from roots of Dendrobium scabrilingue.</title>
        <authorList>
            <person name="Kuncharoen N."/>
            <person name="Kudo T."/>
            <person name="Ohkuma M."/>
            <person name="Yuki M."/>
            <person name="Tanasupawat S."/>
        </authorList>
    </citation>
    <scope>NUCLEOTIDE SEQUENCE [LARGE SCALE GENOMIC DNA]</scope>
    <source>
        <strain evidence="2 5">AZ1-7</strain>
        <strain evidence="3 4">DS1-2</strain>
    </source>
</reference>
<evidence type="ECO:0000313" key="2">
    <source>
        <dbReference type="EMBL" id="RKN11590.1"/>
    </source>
</evidence>
<dbReference type="OrthoDB" id="4346202at2"/>
<evidence type="ECO:0000256" key="1">
    <source>
        <dbReference type="SAM" id="MobiDB-lite"/>
    </source>
</evidence>